<feature type="compositionally biased region" description="Low complexity" evidence="1">
    <location>
        <begin position="281"/>
        <end position="292"/>
    </location>
</feature>
<feature type="compositionally biased region" description="Polar residues" evidence="1">
    <location>
        <begin position="318"/>
        <end position="327"/>
    </location>
</feature>
<feature type="region of interest" description="Disordered" evidence="1">
    <location>
        <begin position="1"/>
        <end position="341"/>
    </location>
</feature>
<feature type="compositionally biased region" description="Polar residues" evidence="1">
    <location>
        <begin position="410"/>
        <end position="423"/>
    </location>
</feature>
<evidence type="ECO:0000313" key="2">
    <source>
        <dbReference type="EMBL" id="KAK4508568.1"/>
    </source>
</evidence>
<feature type="compositionally biased region" description="Polar residues" evidence="1">
    <location>
        <begin position="12"/>
        <end position="34"/>
    </location>
</feature>
<organism evidence="2 3">
    <name type="scientific">Zasmidium cellare</name>
    <name type="common">Wine cellar mold</name>
    <name type="synonym">Racodium cellare</name>
    <dbReference type="NCBI Taxonomy" id="395010"/>
    <lineage>
        <taxon>Eukaryota</taxon>
        <taxon>Fungi</taxon>
        <taxon>Dikarya</taxon>
        <taxon>Ascomycota</taxon>
        <taxon>Pezizomycotina</taxon>
        <taxon>Dothideomycetes</taxon>
        <taxon>Dothideomycetidae</taxon>
        <taxon>Mycosphaerellales</taxon>
        <taxon>Mycosphaerellaceae</taxon>
        <taxon>Zasmidium</taxon>
    </lineage>
</organism>
<keyword evidence="3" id="KW-1185">Reference proteome</keyword>
<evidence type="ECO:0000256" key="1">
    <source>
        <dbReference type="SAM" id="MobiDB-lite"/>
    </source>
</evidence>
<feature type="compositionally biased region" description="Low complexity" evidence="1">
    <location>
        <begin position="449"/>
        <end position="461"/>
    </location>
</feature>
<dbReference type="Proteomes" id="UP001305779">
    <property type="component" value="Unassembled WGS sequence"/>
</dbReference>
<dbReference type="EMBL" id="JAXOVC010000001">
    <property type="protein sequence ID" value="KAK4508568.1"/>
    <property type="molecule type" value="Genomic_DNA"/>
</dbReference>
<feature type="compositionally biased region" description="Low complexity" evidence="1">
    <location>
        <begin position="254"/>
        <end position="272"/>
    </location>
</feature>
<feature type="region of interest" description="Disordered" evidence="1">
    <location>
        <begin position="529"/>
        <end position="563"/>
    </location>
</feature>
<gene>
    <name evidence="2" type="ORF">PRZ48_002307</name>
</gene>
<comment type="caution">
    <text evidence="2">The sequence shown here is derived from an EMBL/GenBank/DDBJ whole genome shotgun (WGS) entry which is preliminary data.</text>
</comment>
<accession>A0ABR0F6K7</accession>
<sequence length="563" mass="58724">MSCRSLIDFLTSPFTRNGQQAARPDQSQPASSSRDASDPYNHAATASEEELNRRQETAKKTSLSQLQQPHQPEPGPEPGPEPVTEPATWTERLFGSLRSAWNTLARSNETGRSGSTGDAAAAHRPTGIAARVADTDGAVEMQRPQRPARPQQPRGSMPSGWKDVLRSDQEQRKAERAAAQAPSTGEDTSEMQPPLAGRGDSCTSAQVVRSGDDDNKAVDTAMMSAAITEEHNQGSATDGQESGPEPPNTTENHANNADNTASSSSTPAAQPETSEHQNDTSEPASIAEPSESTNGQDDDNADKTPETSTDPGALLEASNGSSSTGQPESAPRKHSLWTGHACGCGLSFAHTADCPLDSQGVRVQNVDEMRWSSPGMAGTPTDHDSYRKSKPGSNFIWNGHQPVQGAVAQGPSSSTQNDAVASGSSAPNDADTSAAANDAHPPSCNDVDAPAGNAATNSAATGAGGPAENIASASKANDAGPSVEREGHDANNDGDTPEVANATPAQSSNVYEQTFQVNMVREIVYDNDPFIRFPRPSGDRPSQSLRDERADSGATAEDLTGAA</sequence>
<feature type="compositionally biased region" description="Basic and acidic residues" evidence="1">
    <location>
        <begin position="50"/>
        <end position="59"/>
    </location>
</feature>
<feature type="compositionally biased region" description="Low complexity" evidence="1">
    <location>
        <begin position="142"/>
        <end position="154"/>
    </location>
</feature>
<feature type="compositionally biased region" description="Basic and acidic residues" evidence="1">
    <location>
        <begin position="163"/>
        <end position="176"/>
    </location>
</feature>
<feature type="region of interest" description="Disordered" evidence="1">
    <location>
        <begin position="371"/>
        <end position="511"/>
    </location>
</feature>
<protein>
    <submittedName>
        <fullName evidence="2">Uncharacterized protein</fullName>
    </submittedName>
</protein>
<evidence type="ECO:0000313" key="3">
    <source>
        <dbReference type="Proteomes" id="UP001305779"/>
    </source>
</evidence>
<feature type="compositionally biased region" description="Low complexity" evidence="1">
    <location>
        <begin position="424"/>
        <end position="439"/>
    </location>
</feature>
<feature type="compositionally biased region" description="Pro residues" evidence="1">
    <location>
        <begin position="71"/>
        <end position="83"/>
    </location>
</feature>
<feature type="compositionally biased region" description="Polar residues" evidence="1">
    <location>
        <begin position="99"/>
        <end position="116"/>
    </location>
</feature>
<proteinExistence type="predicted"/>
<name>A0ABR0F6K7_ZASCE</name>
<reference evidence="2 3" key="1">
    <citation type="journal article" date="2023" name="G3 (Bethesda)">
        <title>A chromosome-level genome assembly of Zasmidium syzygii isolated from banana leaves.</title>
        <authorList>
            <person name="van Westerhoven A.C."/>
            <person name="Mehrabi R."/>
            <person name="Talebi R."/>
            <person name="Steentjes M.B.F."/>
            <person name="Corcolon B."/>
            <person name="Chong P.A."/>
            <person name="Kema G.H.J."/>
            <person name="Seidl M.F."/>
        </authorList>
    </citation>
    <scope>NUCLEOTIDE SEQUENCE [LARGE SCALE GENOMIC DNA]</scope>
    <source>
        <strain evidence="2 3">P124</strain>
    </source>
</reference>